<evidence type="ECO:0000313" key="2">
    <source>
        <dbReference type="Proteomes" id="UP000256919"/>
    </source>
</evidence>
<accession>A0A3D9LMM8</accession>
<proteinExistence type="predicted"/>
<feature type="non-terminal residue" evidence="1">
    <location>
        <position position="1"/>
    </location>
</feature>
<dbReference type="EMBL" id="QREI01000007">
    <property type="protein sequence ID" value="REE08535.1"/>
    <property type="molecule type" value="Genomic_DNA"/>
</dbReference>
<sequence>CIMASHVNNSNGTEDDGLDIRKTLQLANKLLPFDEGEFLDNVNILLKHKDSIR</sequence>
<evidence type="ECO:0000313" key="1">
    <source>
        <dbReference type="EMBL" id="REE08535.1"/>
    </source>
</evidence>
<organism evidence="1 2">
    <name type="scientific">Winogradskyella pacifica</name>
    <dbReference type="NCBI Taxonomy" id="664642"/>
    <lineage>
        <taxon>Bacteria</taxon>
        <taxon>Pseudomonadati</taxon>
        <taxon>Bacteroidota</taxon>
        <taxon>Flavobacteriia</taxon>
        <taxon>Flavobacteriales</taxon>
        <taxon>Flavobacteriaceae</taxon>
        <taxon>Winogradskyella</taxon>
    </lineage>
</organism>
<reference evidence="1 2" key="1">
    <citation type="submission" date="2018-07" db="EMBL/GenBank/DDBJ databases">
        <title>Genomic Encyclopedia of Type Strains, Phase III (KMG-III): the genomes of soil and plant-associated and newly described type strains.</title>
        <authorList>
            <person name="Whitman W."/>
        </authorList>
    </citation>
    <scope>NUCLEOTIDE SEQUENCE [LARGE SCALE GENOMIC DNA]</scope>
    <source>
        <strain evidence="1 2">CECT 7948</strain>
    </source>
</reference>
<name>A0A3D9LMM8_9FLAO</name>
<protein>
    <submittedName>
        <fullName evidence="1">Uncharacterized protein</fullName>
    </submittedName>
</protein>
<dbReference type="AlphaFoldDB" id="A0A3D9LMM8"/>
<comment type="caution">
    <text evidence="1">The sequence shown here is derived from an EMBL/GenBank/DDBJ whole genome shotgun (WGS) entry which is preliminary data.</text>
</comment>
<keyword evidence="2" id="KW-1185">Reference proteome</keyword>
<gene>
    <name evidence="1" type="ORF">DFQ09_107216</name>
</gene>
<dbReference type="Proteomes" id="UP000256919">
    <property type="component" value="Unassembled WGS sequence"/>
</dbReference>